<dbReference type="EMBL" id="KV441549">
    <property type="protein sequence ID" value="OAG10110.1"/>
    <property type="molecule type" value="Genomic_DNA"/>
</dbReference>
<evidence type="ECO:0000256" key="6">
    <source>
        <dbReference type="ARBA" id="ARBA00023065"/>
    </source>
</evidence>
<feature type="transmembrane region" description="Helical" evidence="9">
    <location>
        <begin position="175"/>
        <end position="192"/>
    </location>
</feature>
<accession>A0A177CT87</accession>
<dbReference type="PANTHER" id="PTHR23501:SF92">
    <property type="entry name" value="GLUTATHIONE EXCHANGER 1-RELATED"/>
    <property type="match status" value="1"/>
</dbReference>
<evidence type="ECO:0000256" key="9">
    <source>
        <dbReference type="SAM" id="Phobius"/>
    </source>
</evidence>
<feature type="transmembrane region" description="Helical" evidence="9">
    <location>
        <begin position="47"/>
        <end position="66"/>
    </location>
</feature>
<feature type="transmembrane region" description="Helical" evidence="9">
    <location>
        <begin position="429"/>
        <end position="447"/>
    </location>
</feature>
<protein>
    <submittedName>
        <fullName evidence="10">Siderochrome-iron uptake transporter</fullName>
    </submittedName>
</protein>
<feature type="transmembrane region" description="Helical" evidence="9">
    <location>
        <begin position="204"/>
        <end position="229"/>
    </location>
</feature>
<sequence>MSDYSPTRKGDGPQIPEDYEQRGSQPLIGTQSPGVARIEALSKHITTGNRIAIFIGVFFIAYAYGLDGTLRYAYQPTATSGFGNHSLLSTINVVRAVVAAAAQPTAAKIADVFGRVELIVFSVFFYVLGTIIEASCTNVQGFAAGAFLYQVGYTSLLLLVEVIIADTTSLRSRLFFSYIPATPFIINTWVAGDVGGATLAATTWRWGIGMWCIIFPVASLPLILSLLWLGRKAKKSGALDDYKTPYQIYGPRKIAIALFWQLDVIGILLLITVFGLILVPFTLAGGESTTWGQAHIIAPLVIGILCIPVWIMWERRAPHPMLPFHLFKDRAVWGALGIALFLNFAWTCQGDYLYSVLLVGFNETPKSALRITSLYSFASVITGTLLGLVVYKVRQLKPFILFGTCLFMVAFGLLIHYRGGVSGSAHNGLIGAQVLLGIAGGFFPYPAQASIQAATKHEHVAVITGIYLACYNIGSALGNTVSGAIWTQVVPSELSSRIANQTEAVMWYASPLDLLATHPPGDPDRDAAIDVYQHVQRLLCVTGICLSAILIFFACVIRNPRLTDEQSLSNAEEDIKHEAPRGSKWAFWKR</sequence>
<dbReference type="GO" id="GO:0005886">
    <property type="term" value="C:plasma membrane"/>
    <property type="evidence" value="ECO:0007669"/>
    <property type="project" value="TreeGrafter"/>
</dbReference>
<dbReference type="FunFam" id="1.20.1250.20:FF:000197">
    <property type="entry name" value="Siderophore iron transporter 1"/>
    <property type="match status" value="1"/>
</dbReference>
<keyword evidence="7 9" id="KW-0472">Membrane</keyword>
<dbReference type="Proteomes" id="UP000077069">
    <property type="component" value="Unassembled WGS sequence"/>
</dbReference>
<feature type="transmembrane region" description="Helical" evidence="9">
    <location>
        <begin position="398"/>
        <end position="417"/>
    </location>
</feature>
<feature type="compositionally biased region" description="Basic and acidic residues" evidence="8">
    <location>
        <begin position="1"/>
        <end position="11"/>
    </location>
</feature>
<feature type="transmembrane region" description="Helical" evidence="9">
    <location>
        <begin position="141"/>
        <end position="163"/>
    </location>
</feature>
<feature type="transmembrane region" description="Helical" evidence="9">
    <location>
        <begin position="332"/>
        <end position="354"/>
    </location>
</feature>
<dbReference type="FunCoup" id="A0A177CT87">
    <property type="interactions" value="23"/>
</dbReference>
<keyword evidence="6" id="KW-0406">Ion transport</keyword>
<evidence type="ECO:0000313" key="10">
    <source>
        <dbReference type="EMBL" id="OAG10110.1"/>
    </source>
</evidence>
<dbReference type="AlphaFoldDB" id="A0A177CT87"/>
<dbReference type="RefSeq" id="XP_018040475.1">
    <property type="nucleotide sequence ID" value="XM_018177655.1"/>
</dbReference>
<keyword evidence="11" id="KW-1185">Reference proteome</keyword>
<proteinExistence type="inferred from homology"/>
<dbReference type="InterPro" id="IPR036259">
    <property type="entry name" value="MFS_trans_sf"/>
</dbReference>
<evidence type="ECO:0000256" key="2">
    <source>
        <dbReference type="ARBA" id="ARBA00008335"/>
    </source>
</evidence>
<dbReference type="OrthoDB" id="2241241at2759"/>
<comment type="subcellular location">
    <subcellularLocation>
        <location evidence="1">Endomembrane system</location>
        <topology evidence="1">Multi-pass membrane protein</topology>
    </subcellularLocation>
</comment>
<feature type="transmembrane region" description="Helical" evidence="9">
    <location>
        <begin position="459"/>
        <end position="486"/>
    </location>
</feature>
<dbReference type="Gene3D" id="1.20.1250.20">
    <property type="entry name" value="MFS general substrate transporter like domains"/>
    <property type="match status" value="2"/>
</dbReference>
<evidence type="ECO:0000256" key="5">
    <source>
        <dbReference type="ARBA" id="ARBA00022989"/>
    </source>
</evidence>
<reference evidence="10 11" key="1">
    <citation type="submission" date="2016-05" db="EMBL/GenBank/DDBJ databases">
        <title>Comparative analysis of secretome profiles of manganese(II)-oxidizing ascomycete fungi.</title>
        <authorList>
            <consortium name="DOE Joint Genome Institute"/>
            <person name="Zeiner C.A."/>
            <person name="Purvine S.O."/>
            <person name="Zink E.M."/>
            <person name="Wu S."/>
            <person name="Pasa-Tolic L."/>
            <person name="Chaput D.L."/>
            <person name="Haridas S."/>
            <person name="Grigoriev I.V."/>
            <person name="Santelli C.M."/>
            <person name="Hansel C.M."/>
        </authorList>
    </citation>
    <scope>NUCLEOTIDE SEQUENCE [LARGE SCALE GENOMIC DNA]</scope>
    <source>
        <strain evidence="10 11">AP3s5-JAC2a</strain>
    </source>
</reference>
<evidence type="ECO:0000313" key="11">
    <source>
        <dbReference type="Proteomes" id="UP000077069"/>
    </source>
</evidence>
<evidence type="ECO:0000256" key="8">
    <source>
        <dbReference type="SAM" id="MobiDB-lite"/>
    </source>
</evidence>
<dbReference type="GO" id="GO:0005774">
    <property type="term" value="C:vacuolar membrane"/>
    <property type="evidence" value="ECO:0007669"/>
    <property type="project" value="TreeGrafter"/>
</dbReference>
<dbReference type="InParanoid" id="A0A177CT87"/>
<evidence type="ECO:0000256" key="3">
    <source>
        <dbReference type="ARBA" id="ARBA00022448"/>
    </source>
</evidence>
<gene>
    <name evidence="10" type="ORF">CC84DRAFT_1161114</name>
</gene>
<feature type="transmembrane region" description="Helical" evidence="9">
    <location>
        <begin position="86"/>
        <end position="106"/>
    </location>
</feature>
<feature type="transmembrane region" description="Helical" evidence="9">
    <location>
        <begin position="374"/>
        <end position="391"/>
    </location>
</feature>
<feature type="transmembrane region" description="Helical" evidence="9">
    <location>
        <begin position="291"/>
        <end position="311"/>
    </location>
</feature>
<dbReference type="GeneID" id="28761141"/>
<dbReference type="Pfam" id="PF07690">
    <property type="entry name" value="MFS_1"/>
    <property type="match status" value="1"/>
</dbReference>
<feature type="region of interest" description="Disordered" evidence="8">
    <location>
        <begin position="1"/>
        <end position="30"/>
    </location>
</feature>
<feature type="transmembrane region" description="Helical" evidence="9">
    <location>
        <begin position="535"/>
        <end position="557"/>
    </location>
</feature>
<evidence type="ECO:0000256" key="4">
    <source>
        <dbReference type="ARBA" id="ARBA00022692"/>
    </source>
</evidence>
<evidence type="ECO:0000256" key="1">
    <source>
        <dbReference type="ARBA" id="ARBA00004127"/>
    </source>
</evidence>
<dbReference type="InterPro" id="IPR011701">
    <property type="entry name" value="MFS"/>
</dbReference>
<dbReference type="GO" id="GO:0005768">
    <property type="term" value="C:endosome"/>
    <property type="evidence" value="ECO:0007669"/>
    <property type="project" value="TreeGrafter"/>
</dbReference>
<keyword evidence="4 9" id="KW-0812">Transmembrane</keyword>
<comment type="similarity">
    <text evidence="2">Belongs to the major facilitator superfamily.</text>
</comment>
<dbReference type="PANTHER" id="PTHR23501">
    <property type="entry name" value="MAJOR FACILITATOR SUPERFAMILY"/>
    <property type="match status" value="1"/>
</dbReference>
<feature type="transmembrane region" description="Helical" evidence="9">
    <location>
        <begin position="118"/>
        <end position="135"/>
    </location>
</feature>
<organism evidence="10 11">
    <name type="scientific">Paraphaeosphaeria sporulosa</name>
    <dbReference type="NCBI Taxonomy" id="1460663"/>
    <lineage>
        <taxon>Eukaryota</taxon>
        <taxon>Fungi</taxon>
        <taxon>Dikarya</taxon>
        <taxon>Ascomycota</taxon>
        <taxon>Pezizomycotina</taxon>
        <taxon>Dothideomycetes</taxon>
        <taxon>Pleosporomycetidae</taxon>
        <taxon>Pleosporales</taxon>
        <taxon>Massarineae</taxon>
        <taxon>Didymosphaeriaceae</taxon>
        <taxon>Paraphaeosphaeria</taxon>
    </lineage>
</organism>
<dbReference type="SUPFAM" id="SSF103473">
    <property type="entry name" value="MFS general substrate transporter"/>
    <property type="match status" value="1"/>
</dbReference>
<keyword evidence="5 9" id="KW-1133">Transmembrane helix</keyword>
<dbReference type="GO" id="GO:0015343">
    <property type="term" value="F:siderophore-iron transmembrane transporter activity"/>
    <property type="evidence" value="ECO:0007669"/>
    <property type="project" value="TreeGrafter"/>
</dbReference>
<keyword evidence="3" id="KW-0813">Transport</keyword>
<evidence type="ECO:0000256" key="7">
    <source>
        <dbReference type="ARBA" id="ARBA00023136"/>
    </source>
</evidence>
<feature type="transmembrane region" description="Helical" evidence="9">
    <location>
        <begin position="254"/>
        <end position="279"/>
    </location>
</feature>
<name>A0A177CT87_9PLEO</name>